<dbReference type="Pfam" id="PF07664">
    <property type="entry name" value="FeoB_C"/>
    <property type="match status" value="1"/>
</dbReference>
<feature type="domain" description="FeoB-type G" evidence="18">
    <location>
        <begin position="2"/>
        <end position="163"/>
    </location>
</feature>
<dbReference type="Gene3D" id="1.10.287.1770">
    <property type="match status" value="1"/>
</dbReference>
<dbReference type="Pfam" id="PF07670">
    <property type="entry name" value="Gate"/>
    <property type="match status" value="2"/>
</dbReference>
<gene>
    <name evidence="19" type="primary">feoB</name>
    <name evidence="19" type="ORF">FYJ60_11515</name>
</gene>
<proteinExistence type="inferred from homology"/>
<feature type="transmembrane region" description="Helical" evidence="17">
    <location>
        <begin position="516"/>
        <end position="535"/>
    </location>
</feature>
<dbReference type="InterPro" id="IPR027417">
    <property type="entry name" value="P-loop_NTPase"/>
</dbReference>
<dbReference type="CDD" id="cd01879">
    <property type="entry name" value="FeoB"/>
    <property type="match status" value="1"/>
</dbReference>
<evidence type="ECO:0000256" key="6">
    <source>
        <dbReference type="ARBA" id="ARBA00022519"/>
    </source>
</evidence>
<dbReference type="PANTHER" id="PTHR43185:SF1">
    <property type="entry name" value="FE(2+) TRANSPORTER FEOB"/>
    <property type="match status" value="1"/>
</dbReference>
<feature type="transmembrane region" description="Helical" evidence="17">
    <location>
        <begin position="680"/>
        <end position="701"/>
    </location>
</feature>
<sequence>MALKIALAGNPNCGKSTLFNDLTGSTQYVGNWPGVTVEKKEGKLKGHKDVIIEDLPGIYSLSPYSPEEVVSRNYLIDEKPDIILDIVDGSNLERNLYLTTQLLEIGIPVVVAVNMMDVVEKTGTKIDLQALSKEIGCEIVPITALHGQGTMEAVEKCLKVAEKSKERDPRVPYVYDGPVEHALAHIEESIENKVEDNQVRWYAVKLFERDSLIAQKLNMDKQTMAHIEGHIKDCEKELDDDTESIITNARYDYIQRIVDRMVKKKQSKDQLTVSDKIDKVVTNRIAALPIFAGIMFLIYYISVTTIGTIVTDWTNDVLFGTWISGWASAGLEAAGAAPWLEGLLVDGVIGGVGTVIGFVPQMLILFFFLSLLEDSGYMARVAFIMDRLFRHFGLSGKSFIPMLIGTGCGVPAIMASRTIENEKDRRMTIMLATYLPCSAKMEIIAMMAITFFHGSAWFAPAMYFIGLGVIVLAGIALKKTGYFAGDPAPFVMELPAYHVPTAKGVLIHVWERGKAFIIKAGTIIFPVTVVLWFLMHFGPSMQILADENMDQSFMYYIGQFFAVLFAPIGLGTWQGAVASISAELAKEQAVGTLGMLAHATSDAETAVSSAIYSMFGGSAVVGLAFTMFNVFDAPCLVAIATAFREQGSRKWGWITFGFQMAVGYGLALIVYQMGSFFTGGGFNMGTLVAILLIVFVVWAVCRPAPKKTAENVARAGA</sequence>
<keyword evidence="3 17" id="KW-0813">Transport</keyword>
<evidence type="ECO:0000313" key="19">
    <source>
        <dbReference type="EMBL" id="MST82929.1"/>
    </source>
</evidence>
<dbReference type="Gene3D" id="3.40.50.300">
    <property type="entry name" value="P-loop containing nucleotide triphosphate hydrolases"/>
    <property type="match status" value="1"/>
</dbReference>
<comment type="similarity">
    <text evidence="17">Belongs to the TRAFAC class TrmE-Era-EngA-EngB-Septin-like GTPase superfamily. FeoB GTPase (TC 9.A.8) family.</text>
</comment>
<dbReference type="InterPro" id="IPR011640">
    <property type="entry name" value="Fe2_transport_prot_B_C"/>
</dbReference>
<keyword evidence="9 17" id="KW-1133">Transmembrane helix</keyword>
<evidence type="ECO:0000256" key="16">
    <source>
        <dbReference type="PIRSR" id="PIRSR603373-2"/>
    </source>
</evidence>
<evidence type="ECO:0000256" key="2">
    <source>
        <dbReference type="ARBA" id="ARBA00004429"/>
    </source>
</evidence>
<evidence type="ECO:0000256" key="7">
    <source>
        <dbReference type="ARBA" id="ARBA00022692"/>
    </source>
</evidence>
<accession>A0A7X2TP33</accession>
<feature type="transmembrane region" description="Helical" evidence="17">
    <location>
        <begin position="285"/>
        <end position="311"/>
    </location>
</feature>
<keyword evidence="11" id="KW-0406">Ion transport</keyword>
<protein>
    <recommendedName>
        <fullName evidence="14 17">Ferrous iron transport protein B</fullName>
    </recommendedName>
</protein>
<feature type="binding site" evidence="15">
    <location>
        <begin position="9"/>
        <end position="16"/>
    </location>
    <ligand>
        <name>GTP</name>
        <dbReference type="ChEBI" id="CHEBI:37565"/>
        <label>1</label>
    </ligand>
</feature>
<keyword evidence="5 17" id="KW-0410">Iron transport</keyword>
<dbReference type="FunFam" id="3.40.50.300:FF:000426">
    <property type="entry name" value="Ferrous iron transport protein B"/>
    <property type="match status" value="1"/>
</dbReference>
<keyword evidence="10 17" id="KW-0408">Iron</keyword>
<evidence type="ECO:0000256" key="4">
    <source>
        <dbReference type="ARBA" id="ARBA00022475"/>
    </source>
</evidence>
<organism evidence="19 20">
    <name type="scientific">Bilifractor porci</name>
    <dbReference type="NCBI Taxonomy" id="2606636"/>
    <lineage>
        <taxon>Bacteria</taxon>
        <taxon>Bacillati</taxon>
        <taxon>Bacillota</taxon>
        <taxon>Clostridia</taxon>
        <taxon>Lachnospirales</taxon>
        <taxon>Lachnospiraceae</taxon>
        <taxon>Bilifractor</taxon>
    </lineage>
</organism>
<keyword evidence="8 15" id="KW-0547">Nucleotide-binding</keyword>
<feature type="transmembrane region" description="Helical" evidence="17">
    <location>
        <begin position="317"/>
        <end position="340"/>
    </location>
</feature>
<evidence type="ECO:0000256" key="12">
    <source>
        <dbReference type="ARBA" id="ARBA00023134"/>
    </source>
</evidence>
<dbReference type="Pfam" id="PF02421">
    <property type="entry name" value="FeoB_N"/>
    <property type="match status" value="1"/>
</dbReference>
<dbReference type="InterPro" id="IPR050860">
    <property type="entry name" value="FeoB_GTPase"/>
</dbReference>
<dbReference type="PRINTS" id="PR00326">
    <property type="entry name" value="GTP1OBG"/>
</dbReference>
<dbReference type="NCBIfam" id="TIGR00231">
    <property type="entry name" value="small_GTP"/>
    <property type="match status" value="1"/>
</dbReference>
<dbReference type="InterPro" id="IPR003373">
    <property type="entry name" value="Fe2_transport_prot-B"/>
</dbReference>
<evidence type="ECO:0000256" key="8">
    <source>
        <dbReference type="ARBA" id="ARBA00022741"/>
    </source>
</evidence>
<comment type="subcellular location">
    <subcellularLocation>
        <location evidence="2">Cell inner membrane</location>
        <topology evidence="2">Multi-pass membrane protein</topology>
    </subcellularLocation>
    <subcellularLocation>
        <location evidence="17">Cell membrane</location>
        <topology evidence="17">Multi-pass membrane protein</topology>
    </subcellularLocation>
</comment>
<evidence type="ECO:0000256" key="15">
    <source>
        <dbReference type="PIRSR" id="PIRSR603373-1"/>
    </source>
</evidence>
<dbReference type="GO" id="GO:0005886">
    <property type="term" value="C:plasma membrane"/>
    <property type="evidence" value="ECO:0007669"/>
    <property type="project" value="UniProtKB-SubCell"/>
</dbReference>
<feature type="binding site" evidence="15">
    <location>
        <begin position="114"/>
        <end position="117"/>
    </location>
    <ligand>
        <name>GTP</name>
        <dbReference type="ChEBI" id="CHEBI:37565"/>
        <label>1</label>
    </ligand>
</feature>
<feature type="binding site" evidence="16">
    <location>
        <position position="23"/>
    </location>
    <ligand>
        <name>Mg(2+)</name>
        <dbReference type="ChEBI" id="CHEBI:18420"/>
        <label>2</label>
    </ligand>
</feature>
<dbReference type="GO" id="GO:0015093">
    <property type="term" value="F:ferrous iron transmembrane transporter activity"/>
    <property type="evidence" value="ECO:0007669"/>
    <property type="project" value="UniProtKB-UniRule"/>
</dbReference>
<feature type="binding site" evidence="15">
    <location>
        <begin position="34"/>
        <end position="38"/>
    </location>
    <ligand>
        <name>GTP</name>
        <dbReference type="ChEBI" id="CHEBI:37565"/>
        <label>1</label>
    </ligand>
</feature>
<comment type="function">
    <text evidence="1 17">Probable transporter of a GTP-driven Fe(2+) uptake system.</text>
</comment>
<evidence type="ECO:0000313" key="20">
    <source>
        <dbReference type="Proteomes" id="UP000466864"/>
    </source>
</evidence>
<keyword evidence="6" id="KW-0997">Cell inner membrane</keyword>
<dbReference type="GO" id="GO:0005525">
    <property type="term" value="F:GTP binding"/>
    <property type="evidence" value="ECO:0007669"/>
    <property type="project" value="UniProtKB-KW"/>
</dbReference>
<feature type="binding site" evidence="16">
    <location>
        <position position="20"/>
    </location>
    <ligand>
        <name>Mg(2+)</name>
        <dbReference type="ChEBI" id="CHEBI:18420"/>
        <label>2</label>
    </ligand>
</feature>
<keyword evidence="16" id="KW-0479">Metal-binding</keyword>
<feature type="transmembrane region" description="Helical" evidence="17">
    <location>
        <begin position="618"/>
        <end position="639"/>
    </location>
</feature>
<evidence type="ECO:0000256" key="5">
    <source>
        <dbReference type="ARBA" id="ARBA00022496"/>
    </source>
</evidence>
<dbReference type="RefSeq" id="WP_154458828.1">
    <property type="nucleotide sequence ID" value="NZ_VUMV01000010.1"/>
</dbReference>
<dbReference type="InterPro" id="IPR011642">
    <property type="entry name" value="Gate_dom"/>
</dbReference>
<feature type="transmembrane region" description="Helical" evidence="17">
    <location>
        <begin position="457"/>
        <end position="477"/>
    </location>
</feature>
<dbReference type="NCBIfam" id="TIGR00437">
    <property type="entry name" value="feoB"/>
    <property type="match status" value="1"/>
</dbReference>
<dbReference type="SUPFAM" id="SSF52540">
    <property type="entry name" value="P-loop containing nucleoside triphosphate hydrolases"/>
    <property type="match status" value="1"/>
</dbReference>
<feature type="transmembrane region" description="Helical" evidence="17">
    <location>
        <begin position="427"/>
        <end position="451"/>
    </location>
</feature>
<comment type="caution">
    <text evidence="19">The sequence shown here is derived from an EMBL/GenBank/DDBJ whole genome shotgun (WGS) entry which is preliminary data.</text>
</comment>
<name>A0A7X2TP33_9FIRM</name>
<dbReference type="InterPro" id="IPR041069">
    <property type="entry name" value="FeoB_Cyto"/>
</dbReference>
<feature type="transmembrane region" description="Helical" evidence="17">
    <location>
        <begin position="651"/>
        <end position="674"/>
    </location>
</feature>
<keyword evidence="13 17" id="KW-0472">Membrane</keyword>
<evidence type="ECO:0000256" key="14">
    <source>
        <dbReference type="NCBIfam" id="TIGR00437"/>
    </source>
</evidence>
<dbReference type="EMBL" id="VUMV01000010">
    <property type="protein sequence ID" value="MST82929.1"/>
    <property type="molecule type" value="Genomic_DNA"/>
</dbReference>
<dbReference type="InterPro" id="IPR006073">
    <property type="entry name" value="GTP-bd"/>
</dbReference>
<evidence type="ECO:0000256" key="11">
    <source>
        <dbReference type="ARBA" id="ARBA00023065"/>
    </source>
</evidence>
<evidence type="ECO:0000256" key="13">
    <source>
        <dbReference type="ARBA" id="ARBA00023136"/>
    </source>
</evidence>
<feature type="transmembrane region" description="Helical" evidence="17">
    <location>
        <begin position="392"/>
        <end position="415"/>
    </location>
</feature>
<reference evidence="19 20" key="1">
    <citation type="submission" date="2019-08" db="EMBL/GenBank/DDBJ databases">
        <title>In-depth cultivation of the pig gut microbiome towards novel bacterial diversity and tailored functional studies.</title>
        <authorList>
            <person name="Wylensek D."/>
            <person name="Hitch T.C.A."/>
            <person name="Clavel T."/>
        </authorList>
    </citation>
    <scope>NUCLEOTIDE SEQUENCE [LARGE SCALE GENOMIC DNA]</scope>
    <source>
        <strain evidence="19 20">Oil+RF-744-WCA-WT-13</strain>
    </source>
</reference>
<evidence type="ECO:0000259" key="18">
    <source>
        <dbReference type="PROSITE" id="PS51711"/>
    </source>
</evidence>
<evidence type="ECO:0000256" key="1">
    <source>
        <dbReference type="ARBA" id="ARBA00003926"/>
    </source>
</evidence>
<feature type="binding site" evidence="16">
    <location>
        <position position="24"/>
    </location>
    <ligand>
        <name>Mg(2+)</name>
        <dbReference type="ChEBI" id="CHEBI:18420"/>
        <label>2</label>
    </ligand>
</feature>
<evidence type="ECO:0000256" key="17">
    <source>
        <dbReference type="RuleBase" id="RU362098"/>
    </source>
</evidence>
<keyword evidence="7 17" id="KW-0812">Transmembrane</keyword>
<dbReference type="GO" id="GO:0046872">
    <property type="term" value="F:metal ion binding"/>
    <property type="evidence" value="ECO:0007669"/>
    <property type="project" value="UniProtKB-KW"/>
</dbReference>
<dbReference type="PROSITE" id="PS51711">
    <property type="entry name" value="G_FEOB"/>
    <property type="match status" value="1"/>
</dbReference>
<dbReference type="PANTHER" id="PTHR43185">
    <property type="entry name" value="FERROUS IRON TRANSPORT PROTEIN B"/>
    <property type="match status" value="1"/>
</dbReference>
<dbReference type="Pfam" id="PF17910">
    <property type="entry name" value="FeoB_Cyto"/>
    <property type="match status" value="1"/>
</dbReference>
<evidence type="ECO:0000256" key="9">
    <source>
        <dbReference type="ARBA" id="ARBA00022989"/>
    </source>
</evidence>
<feature type="binding site" evidence="15">
    <location>
        <begin position="54"/>
        <end position="57"/>
    </location>
    <ligand>
        <name>GTP</name>
        <dbReference type="ChEBI" id="CHEBI:37565"/>
        <label>1</label>
    </ligand>
</feature>
<keyword evidence="16" id="KW-0460">Magnesium</keyword>
<dbReference type="InterPro" id="IPR005225">
    <property type="entry name" value="Small_GTP-bd"/>
</dbReference>
<dbReference type="Proteomes" id="UP000466864">
    <property type="component" value="Unassembled WGS sequence"/>
</dbReference>
<evidence type="ECO:0000256" key="3">
    <source>
        <dbReference type="ARBA" id="ARBA00022448"/>
    </source>
</evidence>
<keyword evidence="4" id="KW-1003">Cell membrane</keyword>
<feature type="transmembrane region" description="Helical" evidence="17">
    <location>
        <begin position="347"/>
        <end position="372"/>
    </location>
</feature>
<feature type="transmembrane region" description="Helical" evidence="17">
    <location>
        <begin position="555"/>
        <end position="577"/>
    </location>
</feature>
<dbReference type="InterPro" id="IPR030389">
    <property type="entry name" value="G_FEOB_dom"/>
</dbReference>
<keyword evidence="12 15" id="KW-0342">GTP-binding</keyword>
<keyword evidence="20" id="KW-1185">Reference proteome</keyword>
<dbReference type="AlphaFoldDB" id="A0A7X2TP33"/>
<evidence type="ECO:0000256" key="10">
    <source>
        <dbReference type="ARBA" id="ARBA00023004"/>
    </source>
</evidence>